<reference evidence="1" key="2">
    <citation type="journal article" date="2021" name="PeerJ">
        <title>Extensive microbial diversity within the chicken gut microbiome revealed by metagenomics and culture.</title>
        <authorList>
            <person name="Gilroy R."/>
            <person name="Ravi A."/>
            <person name="Getino M."/>
            <person name="Pursley I."/>
            <person name="Horton D.L."/>
            <person name="Alikhan N.F."/>
            <person name="Baker D."/>
            <person name="Gharbi K."/>
            <person name="Hall N."/>
            <person name="Watson M."/>
            <person name="Adriaenssens E.M."/>
            <person name="Foster-Nyarko E."/>
            <person name="Jarju S."/>
            <person name="Secka A."/>
            <person name="Antonio M."/>
            <person name="Oren A."/>
            <person name="Chaudhuri R.R."/>
            <person name="La Ragione R."/>
            <person name="Hildebrand F."/>
            <person name="Pallen M.J."/>
        </authorList>
    </citation>
    <scope>NUCLEOTIDE SEQUENCE</scope>
    <source>
        <strain evidence="1">10532</strain>
    </source>
</reference>
<dbReference type="Proteomes" id="UP000823638">
    <property type="component" value="Unassembled WGS sequence"/>
</dbReference>
<dbReference type="AlphaFoldDB" id="A0A9D9HRS7"/>
<accession>A0A9D9HRS7</accession>
<dbReference type="PROSITE" id="PS51257">
    <property type="entry name" value="PROKAR_LIPOPROTEIN"/>
    <property type="match status" value="1"/>
</dbReference>
<sequence length="117" mass="13414">MKKFFFLFPLFFIMGCSDSIIKDKLVLNSTSVLDSDSRMVVIISPYVRVSDTPYEDSITVSHLRMGDIHPFIGREYVNNSGKIEVWINIDTGWIKAENCKEYDSIEKAETAARLLLE</sequence>
<proteinExistence type="predicted"/>
<evidence type="ECO:0000313" key="2">
    <source>
        <dbReference type="Proteomes" id="UP000823638"/>
    </source>
</evidence>
<evidence type="ECO:0008006" key="3">
    <source>
        <dbReference type="Google" id="ProtNLM"/>
    </source>
</evidence>
<gene>
    <name evidence="1" type="ORF">IAA81_10365</name>
</gene>
<organism evidence="1 2">
    <name type="scientific">Candidatus Gallitreponema excrementavium</name>
    <dbReference type="NCBI Taxonomy" id="2840840"/>
    <lineage>
        <taxon>Bacteria</taxon>
        <taxon>Pseudomonadati</taxon>
        <taxon>Spirochaetota</taxon>
        <taxon>Spirochaetia</taxon>
        <taxon>Spirochaetales</taxon>
        <taxon>Candidatus Gallitreponema</taxon>
    </lineage>
</organism>
<evidence type="ECO:0000313" key="1">
    <source>
        <dbReference type="EMBL" id="MBO8458606.1"/>
    </source>
</evidence>
<comment type="caution">
    <text evidence="1">The sequence shown here is derived from an EMBL/GenBank/DDBJ whole genome shotgun (WGS) entry which is preliminary data.</text>
</comment>
<dbReference type="EMBL" id="JADIMM010000117">
    <property type="protein sequence ID" value="MBO8458606.1"/>
    <property type="molecule type" value="Genomic_DNA"/>
</dbReference>
<name>A0A9D9HRS7_9SPIR</name>
<protein>
    <recommendedName>
        <fullName evidence="3">SH3b domain-containing protein</fullName>
    </recommendedName>
</protein>
<reference evidence="1" key="1">
    <citation type="submission" date="2020-10" db="EMBL/GenBank/DDBJ databases">
        <authorList>
            <person name="Gilroy R."/>
        </authorList>
    </citation>
    <scope>NUCLEOTIDE SEQUENCE</scope>
    <source>
        <strain evidence="1">10532</strain>
    </source>
</reference>